<reference evidence="1 2" key="1">
    <citation type="submission" date="2016-12" db="EMBL/GenBank/DDBJ databases">
        <title>The whole genome sequencing and assembly of Bacillus cohnii DSM 6307T strain.</title>
        <authorList>
            <person name="Lee Y.-J."/>
            <person name="Yi H."/>
            <person name="Bahn Y.-S."/>
            <person name="Kim J.F."/>
            <person name="Lee D.-W."/>
        </authorList>
    </citation>
    <scope>NUCLEOTIDE SEQUENCE [LARGE SCALE GENOMIC DNA]</scope>
    <source>
        <strain evidence="1 2">DSM 6307</strain>
    </source>
</reference>
<protein>
    <submittedName>
        <fullName evidence="1">Uncharacterized protein</fullName>
    </submittedName>
</protein>
<sequence length="68" mass="7910">MNVIISDVRTDWMKKEDKIMTCMNRCSLYSHCSSRFGTDCKKLGGSEIPKIRQERRYRYATGCLRKGG</sequence>
<dbReference type="Proteomes" id="UP000215224">
    <property type="component" value="Chromosome"/>
</dbReference>
<dbReference type="STRING" id="1314751.GCA_001591425_00778"/>
<organism evidence="1 2">
    <name type="scientific">Sutcliffiella cohnii</name>
    <dbReference type="NCBI Taxonomy" id="33932"/>
    <lineage>
        <taxon>Bacteria</taxon>
        <taxon>Bacillati</taxon>
        <taxon>Bacillota</taxon>
        <taxon>Bacilli</taxon>
        <taxon>Bacillales</taxon>
        <taxon>Bacillaceae</taxon>
        <taxon>Sutcliffiella</taxon>
    </lineage>
</organism>
<gene>
    <name evidence="1" type="ORF">BC6307_18070</name>
</gene>
<evidence type="ECO:0000313" key="2">
    <source>
        <dbReference type="Proteomes" id="UP000215224"/>
    </source>
</evidence>
<dbReference type="AlphaFoldDB" id="A0A223KUJ3"/>
<dbReference type="EMBL" id="CP018866">
    <property type="protein sequence ID" value="AST93027.1"/>
    <property type="molecule type" value="Genomic_DNA"/>
</dbReference>
<dbReference type="KEGG" id="bcoh:BC6307_18070"/>
<accession>A0A223KUJ3</accession>
<name>A0A223KUJ3_9BACI</name>
<keyword evidence="2" id="KW-1185">Reference proteome</keyword>
<proteinExistence type="predicted"/>
<evidence type="ECO:0000313" key="1">
    <source>
        <dbReference type="EMBL" id="AST93027.1"/>
    </source>
</evidence>